<keyword evidence="3" id="KW-1185">Reference proteome</keyword>
<protein>
    <submittedName>
        <fullName evidence="2">Uncharacterized protein</fullName>
    </submittedName>
</protein>
<gene>
    <name evidence="2" type="ORF">IMSHALPRED_007515</name>
</gene>
<evidence type="ECO:0000313" key="3">
    <source>
        <dbReference type="Proteomes" id="UP000664534"/>
    </source>
</evidence>
<dbReference type="Proteomes" id="UP000664534">
    <property type="component" value="Unassembled WGS sequence"/>
</dbReference>
<comment type="caution">
    <text evidence="2">The sequence shown here is derived from an EMBL/GenBank/DDBJ whole genome shotgun (WGS) entry which is preliminary data.</text>
</comment>
<organism evidence="2 3">
    <name type="scientific">Imshaugia aleurites</name>
    <dbReference type="NCBI Taxonomy" id="172621"/>
    <lineage>
        <taxon>Eukaryota</taxon>
        <taxon>Fungi</taxon>
        <taxon>Dikarya</taxon>
        <taxon>Ascomycota</taxon>
        <taxon>Pezizomycotina</taxon>
        <taxon>Lecanoromycetes</taxon>
        <taxon>OSLEUM clade</taxon>
        <taxon>Lecanoromycetidae</taxon>
        <taxon>Lecanorales</taxon>
        <taxon>Lecanorineae</taxon>
        <taxon>Parmeliaceae</taxon>
        <taxon>Imshaugia</taxon>
    </lineage>
</organism>
<sequence>MKVSTTLLLTSIFTFAATHPHFKQHREASLAICWSTSTLQRYILDLNTYPTEGDVYMAEAQALTVDEGLQCSTKNGELDNEESASDSCKKNQEIKYAINELKYTSPEHKRMRLKGLIGACMDLDKMIGCPTK</sequence>
<name>A0A8H3I666_9LECA</name>
<feature type="chain" id="PRO_5034053387" evidence="1">
    <location>
        <begin position="19"/>
        <end position="132"/>
    </location>
</feature>
<evidence type="ECO:0000256" key="1">
    <source>
        <dbReference type="SAM" id="SignalP"/>
    </source>
</evidence>
<evidence type="ECO:0000313" key="2">
    <source>
        <dbReference type="EMBL" id="CAF9908845.1"/>
    </source>
</evidence>
<keyword evidence="1" id="KW-0732">Signal</keyword>
<dbReference type="AlphaFoldDB" id="A0A8H3I666"/>
<accession>A0A8H3I666</accession>
<feature type="signal peptide" evidence="1">
    <location>
        <begin position="1"/>
        <end position="18"/>
    </location>
</feature>
<dbReference type="EMBL" id="CAJPDT010000005">
    <property type="protein sequence ID" value="CAF9908845.1"/>
    <property type="molecule type" value="Genomic_DNA"/>
</dbReference>
<dbReference type="OrthoDB" id="10377557at2759"/>
<reference evidence="2" key="1">
    <citation type="submission" date="2021-03" db="EMBL/GenBank/DDBJ databases">
        <authorList>
            <person name="Tagirdzhanova G."/>
        </authorList>
    </citation>
    <scope>NUCLEOTIDE SEQUENCE</scope>
</reference>
<proteinExistence type="predicted"/>